<evidence type="ECO:0000313" key="2">
    <source>
        <dbReference type="EMBL" id="MCV2402369.1"/>
    </source>
</evidence>
<feature type="domain" description="HTH araC/xylS-type" evidence="1">
    <location>
        <begin position="206"/>
        <end position="294"/>
    </location>
</feature>
<proteinExistence type="predicted"/>
<name>A0ABT2YR48_9GAMM</name>
<comment type="caution">
    <text evidence="2">The sequence shown here is derived from an EMBL/GenBank/DDBJ whole genome shotgun (WGS) entry which is preliminary data.</text>
</comment>
<organism evidence="2 3">
    <name type="scientific">Marinomonas sargassi</name>
    <dbReference type="NCBI Taxonomy" id="2984494"/>
    <lineage>
        <taxon>Bacteria</taxon>
        <taxon>Pseudomonadati</taxon>
        <taxon>Pseudomonadota</taxon>
        <taxon>Gammaproteobacteria</taxon>
        <taxon>Oceanospirillales</taxon>
        <taxon>Oceanospirillaceae</taxon>
        <taxon>Marinomonas</taxon>
    </lineage>
</organism>
<dbReference type="Proteomes" id="UP001209713">
    <property type="component" value="Unassembled WGS sequence"/>
</dbReference>
<evidence type="ECO:0000313" key="3">
    <source>
        <dbReference type="Proteomes" id="UP001209713"/>
    </source>
</evidence>
<dbReference type="InterPro" id="IPR018060">
    <property type="entry name" value="HTH_AraC"/>
</dbReference>
<dbReference type="EMBL" id="JAOVZB010000002">
    <property type="protein sequence ID" value="MCV2402369.1"/>
    <property type="molecule type" value="Genomic_DNA"/>
</dbReference>
<accession>A0ABT2YR48</accession>
<dbReference type="RefSeq" id="WP_263529749.1">
    <property type="nucleotide sequence ID" value="NZ_JAOVZB010000002.1"/>
</dbReference>
<keyword evidence="3" id="KW-1185">Reference proteome</keyword>
<dbReference type="Gene3D" id="1.10.10.60">
    <property type="entry name" value="Homeodomain-like"/>
    <property type="match status" value="1"/>
</dbReference>
<reference evidence="2 3" key="1">
    <citation type="submission" date="2022-10" db="EMBL/GenBank/DDBJ databases">
        <title>Marinomonas transparenta sp. nov. and Marinomonas sargassi sp. nov., isolated from marine alga (Sargassum natans (L.) Gaillon).</title>
        <authorList>
            <person name="Wang Y."/>
        </authorList>
    </citation>
    <scope>NUCLEOTIDE SEQUENCE [LARGE SCALE GENOMIC DNA]</scope>
    <source>
        <strain evidence="2 3">C2222</strain>
    </source>
</reference>
<protein>
    <submittedName>
        <fullName evidence="2">AraC family transcriptional regulator</fullName>
    </submittedName>
</protein>
<gene>
    <name evidence="2" type="ORF">OFY17_05640</name>
</gene>
<dbReference type="PROSITE" id="PS01124">
    <property type="entry name" value="HTH_ARAC_FAMILY_2"/>
    <property type="match status" value="1"/>
</dbReference>
<evidence type="ECO:0000259" key="1">
    <source>
        <dbReference type="PROSITE" id="PS01124"/>
    </source>
</evidence>
<sequence>MQVHMHDVYEKTGKVNQNMAKHIVGHKHHVALLPNLFLLNQHIKSRSDLSIIEEADAGLYFSFIGGQAIQSIDDIDSVQISYLPRKLQGELEFTKGEQVGLLQMKISSAHLATTLGENEDQIIQHFRMMKEKLGNDNGIIELPFTEKLASLCEPVLTHTGHSISLAGHIYAVIFNLIEQLQMLSHLSQCEDCQSKLFNAQNRIEMLNYEVLDIKQLSQQVGLNPEALEIGFNLIVGQPIRSYWTLTRVKSAAVRLRENPTNKGSILAQSGLSEEQFEAAFLQHFGVSSHHYGQIH</sequence>